<gene>
    <name evidence="1" type="ORF">DAPPUDRAFT_340728</name>
</gene>
<dbReference type="InParanoid" id="E9I4N1"/>
<evidence type="ECO:0000313" key="2">
    <source>
        <dbReference type="Proteomes" id="UP000000305"/>
    </source>
</evidence>
<keyword evidence="2" id="KW-1185">Reference proteome</keyword>
<dbReference type="Proteomes" id="UP000000305">
    <property type="component" value="Unassembled WGS sequence"/>
</dbReference>
<accession>E9I4N1</accession>
<dbReference type="EMBL" id="GL735115">
    <property type="protein sequence ID" value="EFX61049.1"/>
    <property type="molecule type" value="Genomic_DNA"/>
</dbReference>
<dbReference type="HOGENOM" id="CLU_1940218_0_0_1"/>
<dbReference type="AlphaFoldDB" id="E9I4N1"/>
<organism evidence="1 2">
    <name type="scientific">Daphnia pulex</name>
    <name type="common">Water flea</name>
    <dbReference type="NCBI Taxonomy" id="6669"/>
    <lineage>
        <taxon>Eukaryota</taxon>
        <taxon>Metazoa</taxon>
        <taxon>Ecdysozoa</taxon>
        <taxon>Arthropoda</taxon>
        <taxon>Crustacea</taxon>
        <taxon>Branchiopoda</taxon>
        <taxon>Diplostraca</taxon>
        <taxon>Cladocera</taxon>
        <taxon>Anomopoda</taxon>
        <taxon>Daphniidae</taxon>
        <taxon>Daphnia</taxon>
    </lineage>
</organism>
<reference evidence="1 2" key="1">
    <citation type="journal article" date="2011" name="Science">
        <title>The ecoresponsive genome of Daphnia pulex.</title>
        <authorList>
            <person name="Colbourne J.K."/>
            <person name="Pfrender M.E."/>
            <person name="Gilbert D."/>
            <person name="Thomas W.K."/>
            <person name="Tucker A."/>
            <person name="Oakley T.H."/>
            <person name="Tokishita S."/>
            <person name="Aerts A."/>
            <person name="Arnold G.J."/>
            <person name="Basu M.K."/>
            <person name="Bauer D.J."/>
            <person name="Caceres C.E."/>
            <person name="Carmel L."/>
            <person name="Casola C."/>
            <person name="Choi J.H."/>
            <person name="Detter J.C."/>
            <person name="Dong Q."/>
            <person name="Dusheyko S."/>
            <person name="Eads B.D."/>
            <person name="Frohlich T."/>
            <person name="Geiler-Samerotte K.A."/>
            <person name="Gerlach D."/>
            <person name="Hatcher P."/>
            <person name="Jogdeo S."/>
            <person name="Krijgsveld J."/>
            <person name="Kriventseva E.V."/>
            <person name="Kultz D."/>
            <person name="Laforsch C."/>
            <person name="Lindquist E."/>
            <person name="Lopez J."/>
            <person name="Manak J.R."/>
            <person name="Muller J."/>
            <person name="Pangilinan J."/>
            <person name="Patwardhan R.P."/>
            <person name="Pitluck S."/>
            <person name="Pritham E.J."/>
            <person name="Rechtsteiner A."/>
            <person name="Rho M."/>
            <person name="Rogozin I.B."/>
            <person name="Sakarya O."/>
            <person name="Salamov A."/>
            <person name="Schaack S."/>
            <person name="Shapiro H."/>
            <person name="Shiga Y."/>
            <person name="Skalitzky C."/>
            <person name="Smith Z."/>
            <person name="Souvorov A."/>
            <person name="Sung W."/>
            <person name="Tang Z."/>
            <person name="Tsuchiya D."/>
            <person name="Tu H."/>
            <person name="Vos H."/>
            <person name="Wang M."/>
            <person name="Wolf Y.I."/>
            <person name="Yamagata H."/>
            <person name="Yamada T."/>
            <person name="Ye Y."/>
            <person name="Shaw J.R."/>
            <person name="Andrews J."/>
            <person name="Crease T.J."/>
            <person name="Tang H."/>
            <person name="Lucas S.M."/>
            <person name="Robertson H.M."/>
            <person name="Bork P."/>
            <person name="Koonin E.V."/>
            <person name="Zdobnov E.M."/>
            <person name="Grigoriev I.V."/>
            <person name="Lynch M."/>
            <person name="Boore J.L."/>
        </authorList>
    </citation>
    <scope>NUCLEOTIDE SEQUENCE [LARGE SCALE GENOMIC DNA]</scope>
</reference>
<protein>
    <submittedName>
        <fullName evidence="1">Uncharacterized protein</fullName>
    </submittedName>
</protein>
<name>E9I4N1_DAPPU</name>
<dbReference type="KEGG" id="dpx:DAPPUDRAFT_340728"/>
<sequence length="130" mass="15054">MAFVRHVYTVEETNALRAGVQQASKEVGEAKQALKGIRLQLKNMSTAYVLVQRKLRKTISEPTFWESCSRKEMCHRVKVLNKAVRLESSFVRRLRTVCCAYKKAKVILDKCIEEKQVAEYKLLLSKCFLK</sequence>
<proteinExistence type="predicted"/>
<evidence type="ECO:0000313" key="1">
    <source>
        <dbReference type="EMBL" id="EFX61049.1"/>
    </source>
</evidence>